<evidence type="ECO:0000256" key="1">
    <source>
        <dbReference type="HAMAP-Rule" id="MF_00024"/>
    </source>
</evidence>
<evidence type="ECO:0000313" key="2">
    <source>
        <dbReference type="EMBL" id="MFC3107083.1"/>
    </source>
</evidence>
<feature type="transmembrane region" description="Helical" evidence="1">
    <location>
        <begin position="149"/>
        <end position="168"/>
    </location>
</feature>
<keyword evidence="1" id="KW-0812">Transmembrane</keyword>
<keyword evidence="1" id="KW-0472">Membrane</keyword>
<name>A0ABV7EYV1_9BURK</name>
<feature type="transmembrane region" description="Helical" evidence="1">
    <location>
        <begin position="300"/>
        <end position="321"/>
    </location>
</feature>
<dbReference type="NCBIfam" id="NF005792">
    <property type="entry name" value="PRK07630.1"/>
    <property type="match status" value="1"/>
</dbReference>
<comment type="caution">
    <text evidence="1">Lacks conserved residue(s) required for the propagation of feature annotation.</text>
</comment>
<keyword evidence="1" id="KW-1133">Transmembrane helix</keyword>
<sequence length="322" mass="35876">MTFLSILCALLIEQLKPLRADNPIYGEIKALAARMEAWFNAGRARHGRLGWLLMMAALILPTMLIYWLCNRINPLLALGWNILIVYLTLGFRHYSHYFTSIQIALNSGDEVTARTLLAEWTKLDTVDMDAAEISRIAVEKALVTTHRHVFGVFFWFLMPLGPAGAVLYRVAEYLSRAWNEPEHMRNEAFGRFAAKAFYWIDWIPVRLTAAAFAVVGNFEDAIYAWRNFASRWQDEAVGIILSSGGGAMGVRLGNPAEKAIAVLPADAATVDSMVGSSNGETDALPGEEPTVRALQSTVGLVWRALLLWMMLLLLLSIAVWFG</sequence>
<dbReference type="PANTHER" id="PTHR38684:SF1">
    <property type="entry name" value="PROTEIN AMPE"/>
    <property type="match status" value="1"/>
</dbReference>
<accession>A0ABV7EYV1</accession>
<gene>
    <name evidence="1" type="primary">cobD</name>
    <name evidence="2" type="ORF">ACFOFO_03750</name>
</gene>
<organism evidence="2 3">
    <name type="scientific">Undibacterium arcticum</name>
    <dbReference type="NCBI Taxonomy" id="1762892"/>
    <lineage>
        <taxon>Bacteria</taxon>
        <taxon>Pseudomonadati</taxon>
        <taxon>Pseudomonadota</taxon>
        <taxon>Betaproteobacteria</taxon>
        <taxon>Burkholderiales</taxon>
        <taxon>Oxalobacteraceae</taxon>
        <taxon>Undibacterium</taxon>
    </lineage>
</organism>
<protein>
    <recommendedName>
        <fullName evidence="1">Cobalamin biosynthesis protein CobD</fullName>
    </recommendedName>
</protein>
<keyword evidence="1" id="KW-0169">Cobalamin biosynthesis</keyword>
<comment type="pathway">
    <text evidence="1">Cofactor biosynthesis; adenosylcobalamin biosynthesis.</text>
</comment>
<feature type="transmembrane region" description="Helical" evidence="1">
    <location>
        <begin position="75"/>
        <end position="94"/>
    </location>
</feature>
<dbReference type="Pfam" id="PF03186">
    <property type="entry name" value="CobD_Cbib"/>
    <property type="match status" value="1"/>
</dbReference>
<comment type="caution">
    <text evidence="2">The sequence shown here is derived from an EMBL/GenBank/DDBJ whole genome shotgun (WGS) entry which is preliminary data.</text>
</comment>
<dbReference type="InterPro" id="IPR052966">
    <property type="entry name" value="Beta-lactamase_Reg"/>
</dbReference>
<dbReference type="EMBL" id="JBHRTP010000008">
    <property type="protein sequence ID" value="MFC3107083.1"/>
    <property type="molecule type" value="Genomic_DNA"/>
</dbReference>
<reference evidence="3" key="1">
    <citation type="journal article" date="2019" name="Int. J. Syst. Evol. Microbiol.">
        <title>The Global Catalogue of Microorganisms (GCM) 10K type strain sequencing project: providing services to taxonomists for standard genome sequencing and annotation.</title>
        <authorList>
            <consortium name="The Broad Institute Genomics Platform"/>
            <consortium name="The Broad Institute Genome Sequencing Center for Infectious Disease"/>
            <person name="Wu L."/>
            <person name="Ma J."/>
        </authorList>
    </citation>
    <scope>NUCLEOTIDE SEQUENCE [LARGE SCALE GENOMIC DNA]</scope>
    <source>
        <strain evidence="3">KCTC 42986</strain>
    </source>
</reference>
<comment type="function">
    <text evidence="1">Converts cobyric acid to cobinamide by the addition of aminopropanol on the F carboxylic group.</text>
</comment>
<dbReference type="InterPro" id="IPR004485">
    <property type="entry name" value="Cobalamin_biosynth_CobD/CbiB"/>
</dbReference>
<comment type="similarity">
    <text evidence="1">Belongs to the CobD/CbiB family.</text>
</comment>
<dbReference type="Proteomes" id="UP001595530">
    <property type="component" value="Unassembled WGS sequence"/>
</dbReference>
<dbReference type="RefSeq" id="WP_390330882.1">
    <property type="nucleotide sequence ID" value="NZ_JBHRTP010000008.1"/>
</dbReference>
<keyword evidence="3" id="KW-1185">Reference proteome</keyword>
<dbReference type="HAMAP" id="MF_00024">
    <property type="entry name" value="CobD_CbiB"/>
    <property type="match status" value="1"/>
</dbReference>
<keyword evidence="1" id="KW-1003">Cell membrane</keyword>
<dbReference type="PANTHER" id="PTHR38684">
    <property type="entry name" value="PROTEIN AMPE"/>
    <property type="match status" value="1"/>
</dbReference>
<comment type="subcellular location">
    <subcellularLocation>
        <location evidence="1">Cell membrane</location>
        <topology evidence="1">Multi-pass membrane protein</topology>
    </subcellularLocation>
</comment>
<proteinExistence type="inferred from homology"/>
<feature type="transmembrane region" description="Helical" evidence="1">
    <location>
        <begin position="49"/>
        <end position="68"/>
    </location>
</feature>
<evidence type="ECO:0000313" key="3">
    <source>
        <dbReference type="Proteomes" id="UP001595530"/>
    </source>
</evidence>